<name>A0A164ITU4_BACCE</name>
<evidence type="ECO:0000313" key="3">
    <source>
        <dbReference type="EMBL" id="KZD41898.1"/>
    </source>
</evidence>
<evidence type="ECO:0000256" key="1">
    <source>
        <dbReference type="SAM" id="Phobius"/>
    </source>
</evidence>
<keyword evidence="1" id="KW-1133">Transmembrane helix</keyword>
<dbReference type="EMBL" id="LJKA01000001">
    <property type="protein sequence ID" value="KZD41898.1"/>
    <property type="molecule type" value="Genomic_DNA"/>
</dbReference>
<evidence type="ECO:0000313" key="4">
    <source>
        <dbReference type="Proteomes" id="UP000076501"/>
    </source>
</evidence>
<feature type="transmembrane region" description="Helical" evidence="1">
    <location>
        <begin position="142"/>
        <end position="162"/>
    </location>
</feature>
<keyword evidence="1" id="KW-0472">Membrane</keyword>
<dbReference type="AlphaFoldDB" id="A0A164ITU4"/>
<evidence type="ECO:0000259" key="2">
    <source>
        <dbReference type="Pfam" id="PF07853"/>
    </source>
</evidence>
<feature type="transmembrane region" description="Helical" evidence="1">
    <location>
        <begin position="43"/>
        <end position="64"/>
    </location>
</feature>
<gene>
    <name evidence="3" type="ORF">B4082_0021</name>
</gene>
<feature type="transmembrane region" description="Helical" evidence="1">
    <location>
        <begin position="168"/>
        <end position="187"/>
    </location>
</feature>
<feature type="domain" description="DUF1648" evidence="2">
    <location>
        <begin position="52"/>
        <end position="97"/>
    </location>
</feature>
<dbReference type="Pfam" id="PF07853">
    <property type="entry name" value="DUF1648"/>
    <property type="match status" value="1"/>
</dbReference>
<dbReference type="PATRIC" id="fig|1396.539.peg.2054"/>
<organism evidence="3 4">
    <name type="scientific">Bacillus cereus</name>
    <dbReference type="NCBI Taxonomy" id="1396"/>
    <lineage>
        <taxon>Bacteria</taxon>
        <taxon>Bacillati</taxon>
        <taxon>Bacillota</taxon>
        <taxon>Bacilli</taxon>
        <taxon>Bacillales</taxon>
        <taxon>Bacillaceae</taxon>
        <taxon>Bacillus</taxon>
        <taxon>Bacillus cereus group</taxon>
    </lineage>
</organism>
<dbReference type="InterPro" id="IPR012867">
    <property type="entry name" value="DUF1648"/>
</dbReference>
<reference evidence="3 4" key="1">
    <citation type="submission" date="2015-09" db="EMBL/GenBank/DDBJ databases">
        <title>Bacillus cereus food isolates.</title>
        <authorList>
            <person name="Boekhorst J."/>
        </authorList>
    </citation>
    <scope>NUCLEOTIDE SEQUENCE [LARGE SCALE GENOMIC DNA]</scope>
    <source>
        <strain evidence="3 4">B4082</strain>
    </source>
</reference>
<accession>A0A164ITU4</accession>
<proteinExistence type="predicted"/>
<dbReference type="Proteomes" id="UP000076501">
    <property type="component" value="Unassembled WGS sequence"/>
</dbReference>
<sequence>MGSNFKQAIQELYYYSYFRRRLKNIVNSWERPKIKIPKTKSEWVGDIIGYSLFFGSIIFLIIIWGRLPEEVPAHYNAYGAVDRWGSKWELLLLPGIGAFILLLMQTLEKFPEVHNYPKRFNESNAKQFYLNSRKMLNQLKNVCLLIFAFIQFETVSIALDWSGGFGKLFLPILLIGTAIPIIIGIIMQRKIS</sequence>
<comment type="caution">
    <text evidence="3">The sequence shown here is derived from an EMBL/GenBank/DDBJ whole genome shotgun (WGS) entry which is preliminary data.</text>
</comment>
<keyword evidence="1" id="KW-0812">Transmembrane</keyword>
<feature type="transmembrane region" description="Helical" evidence="1">
    <location>
        <begin position="84"/>
        <end position="104"/>
    </location>
</feature>
<protein>
    <recommendedName>
        <fullName evidence="2">DUF1648 domain-containing protein</fullName>
    </recommendedName>
</protein>